<dbReference type="InterPro" id="IPR001789">
    <property type="entry name" value="Sig_transdc_resp-reg_receiver"/>
</dbReference>
<feature type="domain" description="Response regulatory" evidence="5">
    <location>
        <begin position="3"/>
        <end position="120"/>
    </location>
</feature>
<dbReference type="Pfam" id="PF00072">
    <property type="entry name" value="Response_reg"/>
    <property type="match status" value="1"/>
</dbReference>
<dbReference type="Proteomes" id="UP000289734">
    <property type="component" value="Unassembled WGS sequence"/>
</dbReference>
<proteinExistence type="predicted"/>
<evidence type="ECO:0000256" key="2">
    <source>
        <dbReference type="ARBA" id="ARBA00023125"/>
    </source>
</evidence>
<dbReference type="OrthoDB" id="9797341at2"/>
<dbReference type="SUPFAM" id="SSF46894">
    <property type="entry name" value="C-terminal effector domain of the bipartite response regulators"/>
    <property type="match status" value="1"/>
</dbReference>
<dbReference type="CDD" id="cd06170">
    <property type="entry name" value="LuxR_C_like"/>
    <property type="match status" value="1"/>
</dbReference>
<dbReference type="GO" id="GO:0000160">
    <property type="term" value="P:phosphorelay signal transduction system"/>
    <property type="evidence" value="ECO:0007669"/>
    <property type="project" value="InterPro"/>
</dbReference>
<dbReference type="SUPFAM" id="SSF52172">
    <property type="entry name" value="CheY-like"/>
    <property type="match status" value="1"/>
</dbReference>
<reference evidence="7" key="1">
    <citation type="submission" date="2019-01" db="EMBL/GenBank/DDBJ databases">
        <title>Cytophagaceae bacterium strain CAR-16.</title>
        <authorList>
            <person name="Chen W.-M."/>
        </authorList>
    </citation>
    <scope>NUCLEOTIDE SEQUENCE [LARGE SCALE GENOMIC DNA]</scope>
    <source>
        <strain evidence="7">ICH-30</strain>
    </source>
</reference>
<evidence type="ECO:0000259" key="5">
    <source>
        <dbReference type="PROSITE" id="PS50110"/>
    </source>
</evidence>
<sequence>MIRIALVDDHQLFRKSLTLLLSTFEGVEVVFDTDNGTILLEKLDSGEPIDVVLLDIQMPILDGFEICKLLKKNYPDVKILIVSQLTTKEAVHKIMDCGANGFFTKNSPPELLEQAIKNVIYKDYYFDMELAAVVREAILWEKKVYANFNFTQKVSLTTREIEIILMACKELSSIEIGDKLCISTRTVEKHRKRIMEKTESKNFIGVVLYALKTNAIHLDNI</sequence>
<feature type="domain" description="HTH luxR-type" evidence="4">
    <location>
        <begin position="149"/>
        <end position="214"/>
    </location>
</feature>
<name>A0A4Q1KX06_9FLAO</name>
<keyword evidence="2" id="KW-0238">DNA-binding</keyword>
<dbReference type="InterPro" id="IPR039420">
    <property type="entry name" value="WalR-like"/>
</dbReference>
<dbReference type="PANTHER" id="PTHR43214">
    <property type="entry name" value="TWO-COMPONENT RESPONSE REGULATOR"/>
    <property type="match status" value="1"/>
</dbReference>
<evidence type="ECO:0000259" key="4">
    <source>
        <dbReference type="PROSITE" id="PS50043"/>
    </source>
</evidence>
<dbReference type="Gene3D" id="3.40.50.2300">
    <property type="match status" value="1"/>
</dbReference>
<dbReference type="AlphaFoldDB" id="A0A4Q1KX06"/>
<dbReference type="GO" id="GO:0006355">
    <property type="term" value="P:regulation of DNA-templated transcription"/>
    <property type="evidence" value="ECO:0007669"/>
    <property type="project" value="InterPro"/>
</dbReference>
<evidence type="ECO:0000313" key="6">
    <source>
        <dbReference type="EMBL" id="RXR34848.1"/>
    </source>
</evidence>
<dbReference type="CDD" id="cd17535">
    <property type="entry name" value="REC_NarL-like"/>
    <property type="match status" value="1"/>
</dbReference>
<dbReference type="PROSITE" id="PS50043">
    <property type="entry name" value="HTH_LUXR_2"/>
    <property type="match status" value="1"/>
</dbReference>
<dbReference type="RefSeq" id="WP_129463255.1">
    <property type="nucleotide sequence ID" value="NZ_SBKQ01000002.1"/>
</dbReference>
<dbReference type="PROSITE" id="PS50110">
    <property type="entry name" value="RESPONSE_REGULATORY"/>
    <property type="match status" value="1"/>
</dbReference>
<dbReference type="SMART" id="SM00421">
    <property type="entry name" value="HTH_LUXR"/>
    <property type="match status" value="1"/>
</dbReference>
<dbReference type="GO" id="GO:0003677">
    <property type="term" value="F:DNA binding"/>
    <property type="evidence" value="ECO:0007669"/>
    <property type="project" value="UniProtKB-KW"/>
</dbReference>
<organism evidence="6 7">
    <name type="scientific">Flavobacterium piscinae</name>
    <dbReference type="NCBI Taxonomy" id="2506424"/>
    <lineage>
        <taxon>Bacteria</taxon>
        <taxon>Pseudomonadati</taxon>
        <taxon>Bacteroidota</taxon>
        <taxon>Flavobacteriia</taxon>
        <taxon>Flavobacteriales</taxon>
        <taxon>Flavobacteriaceae</taxon>
        <taxon>Flavobacterium</taxon>
    </lineage>
</organism>
<dbReference type="SMART" id="SM00448">
    <property type="entry name" value="REC"/>
    <property type="match status" value="1"/>
</dbReference>
<dbReference type="InterPro" id="IPR011006">
    <property type="entry name" value="CheY-like_superfamily"/>
</dbReference>
<dbReference type="EMBL" id="SBKQ01000002">
    <property type="protein sequence ID" value="RXR34848.1"/>
    <property type="molecule type" value="Genomic_DNA"/>
</dbReference>
<comment type="caution">
    <text evidence="6">The sequence shown here is derived from an EMBL/GenBank/DDBJ whole genome shotgun (WGS) entry which is preliminary data.</text>
</comment>
<evidence type="ECO:0000313" key="7">
    <source>
        <dbReference type="Proteomes" id="UP000289734"/>
    </source>
</evidence>
<accession>A0A4Q1KX06</accession>
<keyword evidence="7" id="KW-1185">Reference proteome</keyword>
<dbReference type="InterPro" id="IPR016032">
    <property type="entry name" value="Sig_transdc_resp-reg_C-effctor"/>
</dbReference>
<dbReference type="InterPro" id="IPR000792">
    <property type="entry name" value="Tscrpt_reg_LuxR_C"/>
</dbReference>
<gene>
    <name evidence="6" type="ORF">EQG68_02765</name>
</gene>
<dbReference type="Pfam" id="PF00196">
    <property type="entry name" value="GerE"/>
    <property type="match status" value="1"/>
</dbReference>
<protein>
    <submittedName>
        <fullName evidence="6">Response regulator transcription factor</fullName>
    </submittedName>
</protein>
<feature type="modified residue" description="4-aspartylphosphate" evidence="3">
    <location>
        <position position="55"/>
    </location>
</feature>
<evidence type="ECO:0000256" key="1">
    <source>
        <dbReference type="ARBA" id="ARBA00022553"/>
    </source>
</evidence>
<evidence type="ECO:0000256" key="3">
    <source>
        <dbReference type="PROSITE-ProRule" id="PRU00169"/>
    </source>
</evidence>
<dbReference type="InterPro" id="IPR058245">
    <property type="entry name" value="NreC/VraR/RcsB-like_REC"/>
</dbReference>
<dbReference type="PRINTS" id="PR00038">
    <property type="entry name" value="HTHLUXR"/>
</dbReference>
<keyword evidence="1 3" id="KW-0597">Phosphoprotein</keyword>